<dbReference type="OrthoDB" id="272876at2759"/>
<gene>
    <name evidence="3" type="ORF">C4B63_83g78</name>
</gene>
<reference evidence="3 4" key="1">
    <citation type="journal article" date="2018" name="Microb. Genom.">
        <title>Expanding an expanded genome: long-read sequencing of Trypanosoma cruzi.</title>
        <authorList>
            <person name="Berna L."/>
            <person name="Rodriguez M."/>
            <person name="Chiribao M.L."/>
            <person name="Parodi-Talice A."/>
            <person name="Pita S."/>
            <person name="Rijo G."/>
            <person name="Alvarez-Valin F."/>
            <person name="Robello C."/>
        </authorList>
    </citation>
    <scope>NUCLEOTIDE SEQUENCE [LARGE SCALE GENOMIC DNA]</scope>
    <source>
        <strain evidence="3 4">Dm28c</strain>
    </source>
</reference>
<dbReference type="VEuPathDB" id="TriTrypDB:TCDM_06478"/>
<dbReference type="VEuPathDB" id="TriTrypDB:BCY84_21721"/>
<dbReference type="VEuPathDB" id="TriTrypDB:C4B63_83g78"/>
<keyword evidence="2" id="KW-0732">Signal</keyword>
<feature type="transmembrane region" description="Helical" evidence="1">
    <location>
        <begin position="478"/>
        <end position="499"/>
    </location>
</feature>
<name>A0A2V2UV03_TRYCR</name>
<comment type="caution">
    <text evidence="3">The sequence shown here is derived from an EMBL/GenBank/DDBJ whole genome shotgun (WGS) entry which is preliminary data.</text>
</comment>
<dbReference type="VEuPathDB" id="TriTrypDB:TcCLB.510823.50"/>
<accession>A0A2V2UV03</accession>
<feature type="signal peptide" evidence="2">
    <location>
        <begin position="1"/>
        <end position="17"/>
    </location>
</feature>
<keyword evidence="1" id="KW-0472">Membrane</keyword>
<dbReference type="VEuPathDB" id="TriTrypDB:ECC02_006184"/>
<dbReference type="EMBL" id="PRFA01000083">
    <property type="protein sequence ID" value="PWU87874.1"/>
    <property type="molecule type" value="Genomic_DNA"/>
</dbReference>
<protein>
    <submittedName>
        <fullName evidence="3">Uncharacterized protein</fullName>
    </submittedName>
</protein>
<evidence type="ECO:0000313" key="3">
    <source>
        <dbReference type="EMBL" id="PWU87874.1"/>
    </source>
</evidence>
<evidence type="ECO:0000313" key="4">
    <source>
        <dbReference type="Proteomes" id="UP000246121"/>
    </source>
</evidence>
<dbReference type="Proteomes" id="UP000246121">
    <property type="component" value="Unassembled WGS sequence"/>
</dbReference>
<dbReference type="VEuPathDB" id="TriTrypDB:TcG_02525"/>
<dbReference type="VEuPathDB" id="TriTrypDB:TcCL_Unassigned00556"/>
<evidence type="ECO:0000256" key="1">
    <source>
        <dbReference type="SAM" id="Phobius"/>
    </source>
</evidence>
<keyword evidence="1" id="KW-0812">Transmembrane</keyword>
<keyword evidence="1" id="KW-1133">Transmembrane helix</keyword>
<dbReference type="VEuPathDB" id="TriTrypDB:TCSYLVIO_002431"/>
<feature type="chain" id="PRO_5030058634" evidence="2">
    <location>
        <begin position="18"/>
        <end position="520"/>
    </location>
</feature>
<dbReference type="VEuPathDB" id="TriTrypDB:TcBrA4_0116850"/>
<dbReference type="VEuPathDB" id="TriTrypDB:C3747_176g70"/>
<evidence type="ECO:0000256" key="2">
    <source>
        <dbReference type="SAM" id="SignalP"/>
    </source>
</evidence>
<sequence length="520" mass="56280">MYLFILVSLISTHVGRAKGNGEVSGALKSSVALILMLCASLAQTVMGFGEETKVHAVYKLSVVNDALVSPEHVRCVSNKSEKGLVEEIYCASGAGRLVRRLLYVDTRAPPGIVLDFNESLILGISLHDCMKSCAVGGWKDEHDGDVDAPAVLGLQVASPCCGSRYSAFVLDVPRRIIKQFYALSHIALSTERFDCTIRYVYQAFLSPSDVGLSFPVELYFCEARISNIISEISGRSIMGLLRAEISTRRAVEGILLPREVLRSIPGWIGSAKNSDMSLQDVGACSIEKHGEAKASTVGPREQLVCKIPTELRGSLPVLKIVVEVCGGTSLKDFESSSLFVDFNQMIDEEGYLRLDSSGSISAAVEKKADLLQVPKVVIGALFLRDLILSLSRNSDGQSPASGLPLMSMRLSRFNSNGPISKINELPKDKSACAASKECKSGEVRFVSLNRCGTSTDCSNFLPYHYNPKTLRCELNVDLVLALGTLGALFILTEVAVLLMRRHIGKLLQSAAGEALALKRK</sequence>
<dbReference type="VEuPathDB" id="TriTrypDB:Tc_MARK_1148"/>
<proteinExistence type="predicted"/>
<organism evidence="3 4">
    <name type="scientific">Trypanosoma cruzi</name>
    <dbReference type="NCBI Taxonomy" id="5693"/>
    <lineage>
        <taxon>Eukaryota</taxon>
        <taxon>Discoba</taxon>
        <taxon>Euglenozoa</taxon>
        <taxon>Kinetoplastea</taxon>
        <taxon>Metakinetoplastina</taxon>
        <taxon>Trypanosomatida</taxon>
        <taxon>Trypanosomatidae</taxon>
        <taxon>Trypanosoma</taxon>
        <taxon>Schizotrypanum</taxon>
    </lineage>
</organism>
<dbReference type="AlphaFoldDB" id="A0A2V2UV03"/>